<sequence>MSVELDCTLSSRNSCRIGIEHLGNKANSYCTAARRCVRIQIPPAKPVAWSCKCFKDAFKTVIRFATNPLPTRAPFRTLMSNPQFPWSLLIRRINNFFERLHYSALINIY</sequence>
<evidence type="ECO:0000313" key="2">
    <source>
        <dbReference type="Proteomes" id="UP000006552"/>
    </source>
</evidence>
<name>Q5P5G1_AROAE</name>
<protein>
    <submittedName>
        <fullName evidence="1">Uncharacterized protein</fullName>
    </submittedName>
</protein>
<reference evidence="1 2" key="1">
    <citation type="journal article" date="2005" name="Arch. Microbiol.">
        <title>The genome sequence of an anaerobic aromatic-degrading denitrifying bacterium, strain EbN1.</title>
        <authorList>
            <person name="Rabus R."/>
            <person name="Kube M."/>
            <person name="Heider J."/>
            <person name="Beck A."/>
            <person name="Heitmann K."/>
            <person name="Widdel F."/>
            <person name="Reinhardt R."/>
        </authorList>
    </citation>
    <scope>NUCLEOTIDE SEQUENCE [LARGE SCALE GENOMIC DNA]</scope>
    <source>
        <strain evidence="1 2">EbN1</strain>
    </source>
</reference>
<evidence type="ECO:0000313" key="1">
    <source>
        <dbReference type="EMBL" id="CAI07451.1"/>
    </source>
</evidence>
<gene>
    <name evidence="1" type="ORF">ebA2383</name>
</gene>
<dbReference type="AlphaFoldDB" id="Q5P5G1"/>
<dbReference type="EMBL" id="CR555306">
    <property type="protein sequence ID" value="CAI07451.1"/>
    <property type="molecule type" value="Genomic_DNA"/>
</dbReference>
<dbReference type="HOGENOM" id="CLU_2178350_0_0_4"/>
<dbReference type="STRING" id="76114.ebA2383"/>
<organism evidence="1 2">
    <name type="scientific">Aromatoleum aromaticum (strain DSM 19018 / LMG 30748 / EbN1)</name>
    <name type="common">Azoarcus sp. (strain EbN1)</name>
    <dbReference type="NCBI Taxonomy" id="76114"/>
    <lineage>
        <taxon>Bacteria</taxon>
        <taxon>Pseudomonadati</taxon>
        <taxon>Pseudomonadota</taxon>
        <taxon>Betaproteobacteria</taxon>
        <taxon>Rhodocyclales</taxon>
        <taxon>Rhodocyclaceae</taxon>
        <taxon>Aromatoleum</taxon>
    </lineage>
</organism>
<dbReference type="KEGG" id="eba:ebA2383"/>
<keyword evidence="2" id="KW-1185">Reference proteome</keyword>
<accession>Q5P5G1</accession>
<proteinExistence type="predicted"/>
<dbReference type="Proteomes" id="UP000006552">
    <property type="component" value="Chromosome"/>
</dbReference>